<dbReference type="GO" id="GO:0008925">
    <property type="term" value="F:maltose O-acetyltransferase activity"/>
    <property type="evidence" value="ECO:0007669"/>
    <property type="project" value="UniProtKB-EC"/>
</dbReference>
<gene>
    <name evidence="4" type="primary">maa_3</name>
    <name evidence="4" type="ORF">A3Q41_02120</name>
</gene>
<dbReference type="PANTHER" id="PTHR23416">
    <property type="entry name" value="SIALIC ACID SYNTHASE-RELATED"/>
    <property type="match status" value="1"/>
</dbReference>
<dbReference type="PROSITE" id="PS00101">
    <property type="entry name" value="HEXAPEP_TRANSFERASES"/>
    <property type="match status" value="1"/>
</dbReference>
<dbReference type="PANTHER" id="PTHR23416:SF23">
    <property type="entry name" value="ACETYLTRANSFERASE C18B11.09C-RELATED"/>
    <property type="match status" value="1"/>
</dbReference>
<dbReference type="SUPFAM" id="SSF51161">
    <property type="entry name" value="Trimeric LpxA-like enzymes"/>
    <property type="match status" value="1"/>
</dbReference>
<dbReference type="InterPro" id="IPR018357">
    <property type="entry name" value="Hexapep_transf_CS"/>
</dbReference>
<reference evidence="5" key="2">
    <citation type="submission" date="2016-04" db="EMBL/GenBank/DDBJ databases">
        <title>Complete Genome and Plasmid Sequences for Rhodococcus fascians D188 and Draft Sequences for Rhodococcus spp. Isolates PBTS 1 and PBTS 2.</title>
        <authorList>
            <person name="Stamer R."/>
            <person name="Vereecke D."/>
            <person name="Zhang Y."/>
            <person name="Schilkey F."/>
            <person name="Devitt N."/>
            <person name="Randall J."/>
        </authorList>
    </citation>
    <scope>NUCLEOTIDE SEQUENCE [LARGE SCALE GENOMIC DNA]</scope>
    <source>
        <strain evidence="5">PBTS2</strain>
    </source>
</reference>
<keyword evidence="5" id="KW-1185">Reference proteome</keyword>
<dbReference type="InterPro" id="IPR051159">
    <property type="entry name" value="Hexapeptide_acetyltransf"/>
</dbReference>
<dbReference type="InterPro" id="IPR011004">
    <property type="entry name" value="Trimer_LpxA-like_sf"/>
</dbReference>
<proteinExistence type="inferred from homology"/>
<evidence type="ECO:0000256" key="2">
    <source>
        <dbReference type="ARBA" id="ARBA00022679"/>
    </source>
</evidence>
<organism evidence="4 5">
    <name type="scientific">Rhodococcoides fascians</name>
    <name type="common">Rhodococcus fascians</name>
    <dbReference type="NCBI Taxonomy" id="1828"/>
    <lineage>
        <taxon>Bacteria</taxon>
        <taxon>Bacillati</taxon>
        <taxon>Actinomycetota</taxon>
        <taxon>Actinomycetes</taxon>
        <taxon>Mycobacteriales</taxon>
        <taxon>Nocardiaceae</taxon>
        <taxon>Rhodococcoides</taxon>
    </lineage>
</organism>
<evidence type="ECO:0000313" key="5">
    <source>
        <dbReference type="Proteomes" id="UP000076038"/>
    </source>
</evidence>
<dbReference type="GO" id="GO:0005829">
    <property type="term" value="C:cytosol"/>
    <property type="evidence" value="ECO:0007669"/>
    <property type="project" value="TreeGrafter"/>
</dbReference>
<dbReference type="AlphaFoldDB" id="A0A143QLS1"/>
<dbReference type="CDD" id="cd04647">
    <property type="entry name" value="LbH_MAT_like"/>
    <property type="match status" value="1"/>
</dbReference>
<accession>A0A143QLS1</accession>
<dbReference type="Proteomes" id="UP000076038">
    <property type="component" value="Chromosome"/>
</dbReference>
<evidence type="ECO:0000256" key="1">
    <source>
        <dbReference type="ARBA" id="ARBA00007274"/>
    </source>
</evidence>
<dbReference type="KEGG" id="rhs:A3Q41_02120"/>
<comment type="similarity">
    <text evidence="1">Belongs to the transferase hexapeptide repeat family.</text>
</comment>
<sequence>MTRSREKIVFDTETTSAREQIGERLFNLLVTQIPSHWIRQNWLRAFGTRIGNSSSIMMGTRIHGIRKLVIGDNCSIGFRCLLDARGGLTIDNDVVLASDVHVVGGHHDVHSDDFKALWSPIHIEHHAWVASRATVTDGVHIGPGAVVAACALVRNDVAPMEIVGGVPAAHLGVRKSELHYHPNFRPLLY</sequence>
<evidence type="ECO:0000256" key="3">
    <source>
        <dbReference type="ARBA" id="ARBA00022737"/>
    </source>
</evidence>
<keyword evidence="3" id="KW-0677">Repeat</keyword>
<dbReference type="PATRIC" id="fig|1653479.3.peg.2142"/>
<keyword evidence="4" id="KW-0012">Acyltransferase</keyword>
<dbReference type="EC" id="2.3.1.79" evidence="4"/>
<protein>
    <submittedName>
        <fullName evidence="4">Maltose O-acetyltransferase</fullName>
        <ecNumber evidence="4">2.3.1.79</ecNumber>
    </submittedName>
</protein>
<dbReference type="EMBL" id="CP015220">
    <property type="protein sequence ID" value="AMY23422.1"/>
    <property type="molecule type" value="Genomic_DNA"/>
</dbReference>
<reference evidence="4 5" key="1">
    <citation type="journal article" date="2016" name="Genome Announc.">
        <title>Complete Genome and Plasmid Sequences for Rhodococcus fascians D188 and Draft Sequences for Rhodococcus Isolates PBTS 1 and PBTS 2.</title>
        <authorList>
            <person name="Stamler R.A."/>
            <person name="Vereecke D."/>
            <person name="Zhang Y."/>
            <person name="Schilkey F."/>
            <person name="Devitt N."/>
            <person name="Randall J.J."/>
        </authorList>
    </citation>
    <scope>NUCLEOTIDE SEQUENCE [LARGE SCALE GENOMIC DNA]</scope>
    <source>
        <strain evidence="4 5">PBTS2</strain>
    </source>
</reference>
<dbReference type="Gene3D" id="2.160.10.10">
    <property type="entry name" value="Hexapeptide repeat proteins"/>
    <property type="match status" value="1"/>
</dbReference>
<keyword evidence="2 4" id="KW-0808">Transferase</keyword>
<name>A0A143QLS1_RHOFA</name>
<dbReference type="OrthoDB" id="2643438at2"/>
<dbReference type="RefSeq" id="WP_082832192.1">
    <property type="nucleotide sequence ID" value="NZ_CP015220.1"/>
</dbReference>
<evidence type="ECO:0000313" key="4">
    <source>
        <dbReference type="EMBL" id="AMY23422.1"/>
    </source>
</evidence>